<reference evidence="2 3" key="1">
    <citation type="submission" date="2018-11" db="EMBL/GenBank/DDBJ databases">
        <title>Genome sequence of Saitozyma podzolica DSM 27192.</title>
        <authorList>
            <person name="Aliyu H."/>
            <person name="Gorte O."/>
            <person name="Ochsenreither K."/>
        </authorList>
    </citation>
    <scope>NUCLEOTIDE SEQUENCE [LARGE SCALE GENOMIC DNA]</scope>
    <source>
        <strain evidence="2 3">DSM 27192</strain>
    </source>
</reference>
<comment type="caution">
    <text evidence="2">The sequence shown here is derived from an EMBL/GenBank/DDBJ whole genome shotgun (WGS) entry which is preliminary data.</text>
</comment>
<proteinExistence type="predicted"/>
<protein>
    <submittedName>
        <fullName evidence="2">Uncharacterized protein</fullName>
    </submittedName>
</protein>
<dbReference type="AlphaFoldDB" id="A0A427XVP2"/>
<organism evidence="2 3">
    <name type="scientific">Saitozyma podzolica</name>
    <dbReference type="NCBI Taxonomy" id="1890683"/>
    <lineage>
        <taxon>Eukaryota</taxon>
        <taxon>Fungi</taxon>
        <taxon>Dikarya</taxon>
        <taxon>Basidiomycota</taxon>
        <taxon>Agaricomycotina</taxon>
        <taxon>Tremellomycetes</taxon>
        <taxon>Tremellales</taxon>
        <taxon>Trimorphomycetaceae</taxon>
        <taxon>Saitozyma</taxon>
    </lineage>
</organism>
<dbReference type="Proteomes" id="UP000279259">
    <property type="component" value="Unassembled WGS sequence"/>
</dbReference>
<evidence type="ECO:0000256" key="1">
    <source>
        <dbReference type="SAM" id="MobiDB-lite"/>
    </source>
</evidence>
<evidence type="ECO:0000313" key="3">
    <source>
        <dbReference type="Proteomes" id="UP000279259"/>
    </source>
</evidence>
<evidence type="ECO:0000313" key="2">
    <source>
        <dbReference type="EMBL" id="RSH82949.1"/>
    </source>
</evidence>
<gene>
    <name evidence="2" type="ORF">EHS25_005658</name>
</gene>
<name>A0A427XVP2_9TREE</name>
<dbReference type="EMBL" id="RSCD01000025">
    <property type="protein sequence ID" value="RSH82949.1"/>
    <property type="molecule type" value="Genomic_DNA"/>
</dbReference>
<accession>A0A427XVP2</accession>
<feature type="region of interest" description="Disordered" evidence="1">
    <location>
        <begin position="1"/>
        <end position="20"/>
    </location>
</feature>
<sequence>MSTSTSTDLQLKDRKKSAHWSDADTDNLMNHMDPYKYQKIHLPCYDLLSLLCPHETPRNHLRTK</sequence>
<keyword evidence="3" id="KW-1185">Reference proteome</keyword>